<accession>A0A7T1F3I7</accession>
<dbReference type="AlphaFoldDB" id="A0A7T1F3I7"/>
<gene>
    <name evidence="9" type="primary">tsgA_3</name>
    <name evidence="9" type="ORF">RT761_01675</name>
</gene>
<dbReference type="PROSITE" id="PS50850">
    <property type="entry name" value="MFS"/>
    <property type="match status" value="1"/>
</dbReference>
<evidence type="ECO:0000256" key="6">
    <source>
        <dbReference type="ARBA" id="ARBA00023136"/>
    </source>
</evidence>
<dbReference type="GO" id="GO:0012505">
    <property type="term" value="C:endomembrane system"/>
    <property type="evidence" value="ECO:0007669"/>
    <property type="project" value="UniProtKB-SubCell"/>
</dbReference>
<dbReference type="Pfam" id="PF07690">
    <property type="entry name" value="MFS_1"/>
    <property type="match status" value="1"/>
</dbReference>
<feature type="domain" description="Major facilitator superfamily (MFS) profile" evidence="8">
    <location>
        <begin position="11"/>
        <end position="391"/>
    </location>
</feature>
<dbReference type="InterPro" id="IPR020846">
    <property type="entry name" value="MFS_dom"/>
</dbReference>
<feature type="transmembrane region" description="Helical" evidence="7">
    <location>
        <begin position="245"/>
        <end position="267"/>
    </location>
</feature>
<evidence type="ECO:0000256" key="2">
    <source>
        <dbReference type="ARBA" id="ARBA00008335"/>
    </source>
</evidence>
<keyword evidence="4 7" id="KW-0812">Transmembrane</keyword>
<feature type="transmembrane region" description="Helical" evidence="7">
    <location>
        <begin position="368"/>
        <end position="386"/>
    </location>
</feature>
<keyword evidence="3" id="KW-0813">Transport</keyword>
<dbReference type="Proteomes" id="UP000594463">
    <property type="component" value="Chromosome"/>
</dbReference>
<dbReference type="GO" id="GO:0022857">
    <property type="term" value="F:transmembrane transporter activity"/>
    <property type="evidence" value="ECO:0007669"/>
    <property type="project" value="InterPro"/>
</dbReference>
<dbReference type="InterPro" id="IPR011701">
    <property type="entry name" value="MFS"/>
</dbReference>
<dbReference type="KEGG" id="alam:RT761_01675"/>
<proteinExistence type="inferred from homology"/>
<feature type="transmembrane region" description="Helical" evidence="7">
    <location>
        <begin position="279"/>
        <end position="298"/>
    </location>
</feature>
<dbReference type="PANTHER" id="PTHR23514:SF3">
    <property type="entry name" value="BYPASS OF STOP CODON PROTEIN 6"/>
    <property type="match status" value="1"/>
</dbReference>
<dbReference type="InterPro" id="IPR036259">
    <property type="entry name" value="MFS_trans_sf"/>
</dbReference>
<organism evidence="9 10">
    <name type="scientific">Atribacter laminatus</name>
    <dbReference type="NCBI Taxonomy" id="2847778"/>
    <lineage>
        <taxon>Bacteria</taxon>
        <taxon>Pseudomonadati</taxon>
        <taxon>Atribacterota</taxon>
        <taxon>Atribacteria</taxon>
        <taxon>Atribacterales</taxon>
        <taxon>Atribacteraceae</taxon>
        <taxon>Atribacter</taxon>
    </lineage>
</organism>
<keyword evidence="10" id="KW-1185">Reference proteome</keyword>
<evidence type="ECO:0000313" key="10">
    <source>
        <dbReference type="Proteomes" id="UP000594463"/>
    </source>
</evidence>
<protein>
    <submittedName>
        <fullName evidence="9">Protein TsgA</fullName>
    </submittedName>
</protein>
<feature type="transmembrane region" description="Helical" evidence="7">
    <location>
        <begin position="136"/>
        <end position="158"/>
    </location>
</feature>
<keyword evidence="5 7" id="KW-1133">Transmembrane helix</keyword>
<reference evidence="9 10" key="1">
    <citation type="journal article" date="2021" name="Nat. Commun.">
        <title>Isolation of a member of the candidate phylum Atribacteria reveals a unique cell membrane structure.</title>
        <authorList>
            <person name="Taiki K."/>
            <person name="Nobu M.K."/>
            <person name="Kusada H."/>
            <person name="Meng X.-Y."/>
            <person name="Hosoki N."/>
            <person name="Uematsu K."/>
            <person name="Yoshioka H."/>
            <person name="Kamagata Y."/>
            <person name="Tamaki H."/>
        </authorList>
    </citation>
    <scope>NUCLEOTIDE SEQUENCE [LARGE SCALE GENOMIC DNA]</scope>
    <source>
        <strain evidence="9 10">RT761</strain>
    </source>
</reference>
<feature type="transmembrane region" description="Helical" evidence="7">
    <location>
        <begin position="203"/>
        <end position="225"/>
    </location>
</feature>
<feature type="transmembrane region" description="Helical" evidence="7">
    <location>
        <begin position="12"/>
        <end position="37"/>
    </location>
</feature>
<dbReference type="SUPFAM" id="SSF103473">
    <property type="entry name" value="MFS general substrate transporter"/>
    <property type="match status" value="1"/>
</dbReference>
<feature type="transmembrane region" description="Helical" evidence="7">
    <location>
        <begin position="334"/>
        <end position="356"/>
    </location>
</feature>
<evidence type="ECO:0000259" key="8">
    <source>
        <dbReference type="PROSITE" id="PS50850"/>
    </source>
</evidence>
<evidence type="ECO:0000256" key="5">
    <source>
        <dbReference type="ARBA" id="ARBA00022989"/>
    </source>
</evidence>
<feature type="transmembrane region" description="Helical" evidence="7">
    <location>
        <begin position="164"/>
        <end position="182"/>
    </location>
</feature>
<evidence type="ECO:0000256" key="4">
    <source>
        <dbReference type="ARBA" id="ARBA00022692"/>
    </source>
</evidence>
<name>A0A7T1F3I7_ATRLM</name>
<dbReference type="InterPro" id="IPR051788">
    <property type="entry name" value="MFS_Transporter"/>
</dbReference>
<dbReference type="Gene3D" id="1.20.1250.20">
    <property type="entry name" value="MFS general substrate transporter like domains"/>
    <property type="match status" value="2"/>
</dbReference>
<feature type="transmembrane region" description="Helical" evidence="7">
    <location>
        <begin position="49"/>
        <end position="69"/>
    </location>
</feature>
<comment type="similarity">
    <text evidence="2">Belongs to the major facilitator superfamily.</text>
</comment>
<feature type="transmembrane region" description="Helical" evidence="7">
    <location>
        <begin position="304"/>
        <end position="322"/>
    </location>
</feature>
<feature type="transmembrane region" description="Helical" evidence="7">
    <location>
        <begin position="76"/>
        <end position="95"/>
    </location>
</feature>
<comment type="subcellular location">
    <subcellularLocation>
        <location evidence="1">Endomembrane system</location>
        <topology evidence="1">Multi-pass membrane protein</topology>
    </subcellularLocation>
</comment>
<evidence type="ECO:0000313" key="9">
    <source>
        <dbReference type="EMBL" id="QPM68455.1"/>
    </source>
</evidence>
<dbReference type="GO" id="GO:0016020">
    <property type="term" value="C:membrane"/>
    <property type="evidence" value="ECO:0007669"/>
    <property type="project" value="TreeGrafter"/>
</dbReference>
<evidence type="ECO:0000256" key="1">
    <source>
        <dbReference type="ARBA" id="ARBA00004127"/>
    </source>
</evidence>
<feature type="transmembrane region" description="Helical" evidence="7">
    <location>
        <begin position="101"/>
        <end position="124"/>
    </location>
</feature>
<evidence type="ECO:0000256" key="3">
    <source>
        <dbReference type="ARBA" id="ARBA00022448"/>
    </source>
</evidence>
<dbReference type="PANTHER" id="PTHR23514">
    <property type="entry name" value="BYPASS OF STOP CODON PROTEIN 6"/>
    <property type="match status" value="1"/>
</dbReference>
<keyword evidence="6 7" id="KW-0472">Membrane</keyword>
<sequence length="404" mass="45518">MLKKTTSNSFLTIASFVGMMTIGMTYGSLGALLVPIAQFFHTKLISVGYPMVFFSLGFLVGTLLVSVAWQIRRARLFLTFFSSINIFALLFIYAIHPNLNVVLIFLLISGMASAVIHSGLDSFFAEIYPKNRAKMLNILHVFFGLGGFLGPFVISLILSANISWYLIFLLMALLSIPLPLLYSRKSPYQNLEFVPMEKEAPRSAAKTIFFKPLFWITMGSMFFYVATETAMTSWTSVFLTEVRQFYPAVGSFGVSLVWLTIILGRVFFSRYLKFHNLSFFLIISSLLNIFFIFMFFFLKQIEMEFLFLIISGLLLSFMYPGLLAQGGDLFPYQIGYVIGAMGASGTIGSIITPWILGPLSEKFSMARIVFLLPVLSLITALFLITIHRFRYSTYNSAINPQIGQ</sequence>
<dbReference type="EMBL" id="CP065383">
    <property type="protein sequence ID" value="QPM68455.1"/>
    <property type="molecule type" value="Genomic_DNA"/>
</dbReference>
<evidence type="ECO:0000256" key="7">
    <source>
        <dbReference type="SAM" id="Phobius"/>
    </source>
</evidence>